<dbReference type="RefSeq" id="WP_379905260.1">
    <property type="nucleotide sequence ID" value="NZ_JBHRTR010000037.1"/>
</dbReference>
<feature type="domain" description="FecR protein" evidence="3">
    <location>
        <begin position="76"/>
        <end position="167"/>
    </location>
</feature>
<feature type="signal peptide" evidence="2">
    <location>
        <begin position="1"/>
        <end position="36"/>
    </location>
</feature>
<gene>
    <name evidence="4" type="ORF">ACFOGJ_23605</name>
</gene>
<dbReference type="Pfam" id="PF04773">
    <property type="entry name" value="FecR"/>
    <property type="match status" value="1"/>
</dbReference>
<feature type="compositionally biased region" description="Basic and acidic residues" evidence="1">
    <location>
        <begin position="279"/>
        <end position="309"/>
    </location>
</feature>
<protein>
    <submittedName>
        <fullName evidence="4">FecR domain-containing protein</fullName>
    </submittedName>
</protein>
<evidence type="ECO:0000256" key="2">
    <source>
        <dbReference type="SAM" id="SignalP"/>
    </source>
</evidence>
<keyword evidence="2" id="KW-0732">Signal</keyword>
<proteinExistence type="predicted"/>
<keyword evidence="5" id="KW-1185">Reference proteome</keyword>
<feature type="chain" id="PRO_5047184757" evidence="2">
    <location>
        <begin position="37"/>
        <end position="959"/>
    </location>
</feature>
<feature type="compositionally biased region" description="Acidic residues" evidence="1">
    <location>
        <begin position="310"/>
        <end position="349"/>
    </location>
</feature>
<dbReference type="SUPFAM" id="SSF56925">
    <property type="entry name" value="OMPA-like"/>
    <property type="match status" value="1"/>
</dbReference>
<sequence length="959" mass="97114">MIQPNRRPTSCRNAPSPAASLLLALGIALLPAAAAAAATDSRIGVASAINPEAEGTPPGGSRRVLHVGIDIQADERVTTTANGQVQLLFLDGSAMSIGPNSDLVLDRFVYDPGDDSGELAVRLGRGVLRIVGGRISKREAIRVETTSATMGIRGGIGTFAVGEDGGVTAGFLFGDSLTVTSAGVTRSTDLPGTVIDILPGAPPEPPRIMTGTEVTATLSVFEGREPPPEPAGEEAAQGNGRDGGGQQGGGNADPDGALQRSGLSGESSGDGENGAPVDGDARVATETHLDTESSREVRQPELVVLRRDDDDPDEPVEEEPEVVEAEPDDGDAPEDVPDEVVEEEPTDSDAVERAGDGRLLLTPLVTAYDPETGAATLGAANSAFIRSAAEVGADLAVATATGGSYRFPLVENGVEYAISDADSTAPLAAFSGRMLALADDSFWRAGGRGTAGSASAGQDFLLFGGSQTSLSLIPTTGSTALAVGGLFDPLPFEGGSIPFGSNVTGTALSPLYLRYGPGISSADRTAGLTAPVGFQTSLMISGSGAAQVSLMTGTILTIVEEGAPGSGRPAFAGTLVGSRRDSATATPTALAASVSSAGLQEGSAMFGGSGQYAVLDPSALSLDTASGTVSRSTSAMSATALDGSAAQGEWFSQIVQPGGATPSGYLSERSSRFMRGFTGGVGAARSADGTVATFTLRNDPGEIAPGGILVRTDTSSGRVTAELRVERQDVGGLRTLHLGGDGGGDPATAPTSAFIDNGRYIARDADTMATSGSTQAVSQALVLVTGRSVNPAELWPDAQTCTCEYLDWGFWSGATSWPDGSEERYHMASWVAGELPELVEIPTSGSASYAGQMIGGVIDGAQRHIASGDMNVNWNFGTRAGAMQVNGFDAADYAGSLSSIDGRQITGAAESVAAARTMSVDGSFFSGGGDPVAAMGGSFAVQGQAGYSAAGTWMLDRTN</sequence>
<name>A0ABV7L6L9_9PROT</name>
<feature type="compositionally biased region" description="Gly residues" evidence="1">
    <location>
        <begin position="240"/>
        <end position="251"/>
    </location>
</feature>
<dbReference type="InterPro" id="IPR011250">
    <property type="entry name" value="OMP/PagP_B-barrel"/>
</dbReference>
<evidence type="ECO:0000313" key="4">
    <source>
        <dbReference type="EMBL" id="MFC3230257.1"/>
    </source>
</evidence>
<accession>A0ABV7L6L9</accession>
<dbReference type="InterPro" id="IPR006860">
    <property type="entry name" value="FecR"/>
</dbReference>
<reference evidence="5" key="1">
    <citation type="journal article" date="2019" name="Int. J. Syst. Evol. Microbiol.">
        <title>The Global Catalogue of Microorganisms (GCM) 10K type strain sequencing project: providing services to taxonomists for standard genome sequencing and annotation.</title>
        <authorList>
            <consortium name="The Broad Institute Genomics Platform"/>
            <consortium name="The Broad Institute Genome Sequencing Center for Infectious Disease"/>
            <person name="Wu L."/>
            <person name="Ma J."/>
        </authorList>
    </citation>
    <scope>NUCLEOTIDE SEQUENCE [LARGE SCALE GENOMIC DNA]</scope>
    <source>
        <strain evidence="5">KCTC 42964</strain>
    </source>
</reference>
<dbReference type="EMBL" id="JBHRTR010000037">
    <property type="protein sequence ID" value="MFC3230257.1"/>
    <property type="molecule type" value="Genomic_DNA"/>
</dbReference>
<evidence type="ECO:0000313" key="5">
    <source>
        <dbReference type="Proteomes" id="UP001595528"/>
    </source>
</evidence>
<evidence type="ECO:0000256" key="1">
    <source>
        <dbReference type="SAM" id="MobiDB-lite"/>
    </source>
</evidence>
<feature type="region of interest" description="Disordered" evidence="1">
    <location>
        <begin position="222"/>
        <end position="350"/>
    </location>
</feature>
<comment type="caution">
    <text evidence="4">The sequence shown here is derived from an EMBL/GenBank/DDBJ whole genome shotgun (WGS) entry which is preliminary data.</text>
</comment>
<dbReference type="Proteomes" id="UP001595528">
    <property type="component" value="Unassembled WGS sequence"/>
</dbReference>
<evidence type="ECO:0000259" key="3">
    <source>
        <dbReference type="Pfam" id="PF04773"/>
    </source>
</evidence>
<dbReference type="Gene3D" id="2.40.160.90">
    <property type="match status" value="1"/>
</dbReference>
<organism evidence="4 5">
    <name type="scientific">Marinibaculum pumilum</name>
    <dbReference type="NCBI Taxonomy" id="1766165"/>
    <lineage>
        <taxon>Bacteria</taxon>
        <taxon>Pseudomonadati</taxon>
        <taxon>Pseudomonadota</taxon>
        <taxon>Alphaproteobacteria</taxon>
        <taxon>Rhodospirillales</taxon>
        <taxon>Rhodospirillaceae</taxon>
        <taxon>Marinibaculum</taxon>
    </lineage>
</organism>
<feature type="compositionally biased region" description="Low complexity" evidence="1">
    <location>
        <begin position="252"/>
        <end position="267"/>
    </location>
</feature>